<dbReference type="Proteomes" id="UP000789920">
    <property type="component" value="Unassembled WGS sequence"/>
</dbReference>
<proteinExistence type="predicted"/>
<evidence type="ECO:0000313" key="2">
    <source>
        <dbReference type="Proteomes" id="UP000789920"/>
    </source>
</evidence>
<evidence type="ECO:0000313" key="1">
    <source>
        <dbReference type="EMBL" id="CAG8719989.1"/>
    </source>
</evidence>
<feature type="non-terminal residue" evidence="1">
    <location>
        <position position="1"/>
    </location>
</feature>
<name>A0ACA9PRG8_9GLOM</name>
<reference evidence="1" key="1">
    <citation type="submission" date="2021-06" db="EMBL/GenBank/DDBJ databases">
        <authorList>
            <person name="Kallberg Y."/>
            <person name="Tangrot J."/>
            <person name="Rosling A."/>
        </authorList>
    </citation>
    <scope>NUCLEOTIDE SEQUENCE</scope>
    <source>
        <strain evidence="1">MA461A</strain>
    </source>
</reference>
<keyword evidence="2" id="KW-1185">Reference proteome</keyword>
<accession>A0ACA9PRG8</accession>
<dbReference type="EMBL" id="CAJVQC010022872">
    <property type="protein sequence ID" value="CAG8719989.1"/>
    <property type="molecule type" value="Genomic_DNA"/>
</dbReference>
<comment type="caution">
    <text evidence="1">The sequence shown here is derived from an EMBL/GenBank/DDBJ whole genome shotgun (WGS) entry which is preliminary data.</text>
</comment>
<gene>
    <name evidence="1" type="ORF">RPERSI_LOCUS11221</name>
</gene>
<sequence>SSVYYKKLLEKKLLENVDNKEEEMLLSKEMAKKFYNNITIIDDIKDIKDSPQEISRKIANLIENKEIFVDMTYKTNALGYELYSVIGQYDGLGLVLAYLFVKGYKQDK</sequence>
<organism evidence="1 2">
    <name type="scientific">Racocetra persica</name>
    <dbReference type="NCBI Taxonomy" id="160502"/>
    <lineage>
        <taxon>Eukaryota</taxon>
        <taxon>Fungi</taxon>
        <taxon>Fungi incertae sedis</taxon>
        <taxon>Mucoromycota</taxon>
        <taxon>Glomeromycotina</taxon>
        <taxon>Glomeromycetes</taxon>
        <taxon>Diversisporales</taxon>
        <taxon>Gigasporaceae</taxon>
        <taxon>Racocetra</taxon>
    </lineage>
</organism>
<feature type="non-terminal residue" evidence="1">
    <location>
        <position position="108"/>
    </location>
</feature>
<protein>
    <submittedName>
        <fullName evidence="1">17119_t:CDS:1</fullName>
    </submittedName>
</protein>